<dbReference type="GO" id="GO:0008028">
    <property type="term" value="F:monocarboxylic acid transmembrane transporter activity"/>
    <property type="evidence" value="ECO:0007669"/>
    <property type="project" value="TreeGrafter"/>
</dbReference>
<feature type="transmembrane region" description="Helical" evidence="3">
    <location>
        <begin position="199"/>
        <end position="222"/>
    </location>
</feature>
<feature type="transmembrane region" description="Helical" evidence="3">
    <location>
        <begin position="519"/>
        <end position="538"/>
    </location>
</feature>
<feature type="transmembrane region" description="Helical" evidence="3">
    <location>
        <begin position="45"/>
        <end position="67"/>
    </location>
</feature>
<feature type="transmembrane region" description="Helical" evidence="3">
    <location>
        <begin position="408"/>
        <end position="428"/>
    </location>
</feature>
<keyword evidence="6" id="KW-1185">Reference proteome</keyword>
<feature type="region of interest" description="Disordered" evidence="2">
    <location>
        <begin position="236"/>
        <end position="301"/>
    </location>
</feature>
<evidence type="ECO:0000313" key="5">
    <source>
        <dbReference type="EMBL" id="KAK0403713.1"/>
    </source>
</evidence>
<feature type="domain" description="Major facilitator superfamily (MFS) profile" evidence="4">
    <location>
        <begin position="46"/>
        <end position="606"/>
    </location>
</feature>
<feature type="compositionally biased region" description="Polar residues" evidence="2">
    <location>
        <begin position="275"/>
        <end position="288"/>
    </location>
</feature>
<name>A0AA39LNH3_9BILA</name>
<keyword evidence="3" id="KW-0472">Membrane</keyword>
<evidence type="ECO:0000259" key="4">
    <source>
        <dbReference type="PROSITE" id="PS50850"/>
    </source>
</evidence>
<feature type="transmembrane region" description="Helical" evidence="3">
    <location>
        <begin position="448"/>
        <end position="468"/>
    </location>
</feature>
<dbReference type="SUPFAM" id="SSF103473">
    <property type="entry name" value="MFS general substrate transporter"/>
    <property type="match status" value="1"/>
</dbReference>
<sequence>MSGFIAKLRGKARTIAKKCIKRINMTAAPGSSPSRWVPKATDGGWGWFVVVGSFLIHVFADGIVYSFGVMVDVLMNEFGESNARVSVIVSLLTGLTLGVGPVASAITNKFGCRATTITGALIATVGCALSYFAQSIDHLMITVGCIMGFGFGLMYCPAIVIVTMYFEKKRALATGIAVCGAGFGTLVFAPVIQYLIDRFAWNTVFLFYTGAVFACVGCGALFRPLEFVEVDEHGNEISPNKDVEKTEKVALPNTAKEEEMKTLLKSDAPKRGSGANLTKSNSHSQLNSEADEPSRADSIGSDKSNLLRAQSLGDNLHVSPVRSRSHTMSESAGYLNVKDVFYTGSTANLPEALQDERERFLSVTSLHSHATDGKHPLKTIEEEVEEEEKRNMLTSLWRTISKMTDVTLLWDPVFLLFAVSNLLTSVGFNSPLIFLPKHGIEGLKLEPLKAASVISVFGATNTIGRVVFGLVSDRPLPFKYGKDTARNRLWIYNLSLSICGLFTIFCFLCWDFYSLGVYAGIFGFTLSSYVCLTSVLLVDLLGVDKLTNAFGLLLLFQGVGTVFGPPIAGKLADLTGSYAWTFAFCGISLFISGVMLFAIPFLQKKKTSGDDAKPLSKAAPVLH</sequence>
<feature type="transmembrane region" description="Helical" evidence="3">
    <location>
        <begin position="580"/>
        <end position="602"/>
    </location>
</feature>
<feature type="transmembrane region" description="Helical" evidence="3">
    <location>
        <begin position="139"/>
        <end position="165"/>
    </location>
</feature>
<dbReference type="Proteomes" id="UP001175271">
    <property type="component" value="Unassembled WGS sequence"/>
</dbReference>
<accession>A0AA39LNH3</accession>
<dbReference type="Gene3D" id="1.20.1250.20">
    <property type="entry name" value="MFS general substrate transporter like domains"/>
    <property type="match status" value="2"/>
</dbReference>
<evidence type="ECO:0000313" key="6">
    <source>
        <dbReference type="Proteomes" id="UP001175271"/>
    </source>
</evidence>
<feature type="transmembrane region" description="Helical" evidence="3">
    <location>
        <begin position="172"/>
        <end position="193"/>
    </location>
</feature>
<dbReference type="PROSITE" id="PS50850">
    <property type="entry name" value="MFS"/>
    <property type="match status" value="1"/>
</dbReference>
<gene>
    <name evidence="5" type="ORF">QR680_017082</name>
</gene>
<reference evidence="5" key="1">
    <citation type="submission" date="2023-06" db="EMBL/GenBank/DDBJ databases">
        <title>Genomic analysis of the entomopathogenic nematode Steinernema hermaphroditum.</title>
        <authorList>
            <person name="Schwarz E.M."/>
            <person name="Heppert J.K."/>
            <person name="Baniya A."/>
            <person name="Schwartz H.T."/>
            <person name="Tan C.-H."/>
            <person name="Antoshechkin I."/>
            <person name="Sternberg P.W."/>
            <person name="Goodrich-Blair H."/>
            <person name="Dillman A.R."/>
        </authorList>
    </citation>
    <scope>NUCLEOTIDE SEQUENCE</scope>
    <source>
        <strain evidence="5">PS9179</strain>
        <tissue evidence="5">Whole animal</tissue>
    </source>
</reference>
<dbReference type="InterPro" id="IPR050327">
    <property type="entry name" value="Proton-linked_MCT"/>
</dbReference>
<dbReference type="AlphaFoldDB" id="A0AA39LNH3"/>
<dbReference type="EMBL" id="JAUCMV010000004">
    <property type="protein sequence ID" value="KAK0403713.1"/>
    <property type="molecule type" value="Genomic_DNA"/>
</dbReference>
<dbReference type="GO" id="GO:0016020">
    <property type="term" value="C:membrane"/>
    <property type="evidence" value="ECO:0007669"/>
    <property type="project" value="UniProtKB-SubCell"/>
</dbReference>
<dbReference type="PANTHER" id="PTHR11360">
    <property type="entry name" value="MONOCARBOXYLATE TRANSPORTER"/>
    <property type="match status" value="1"/>
</dbReference>
<evidence type="ECO:0000256" key="3">
    <source>
        <dbReference type="SAM" id="Phobius"/>
    </source>
</evidence>
<dbReference type="Pfam" id="PF07690">
    <property type="entry name" value="MFS_1"/>
    <property type="match status" value="2"/>
</dbReference>
<feature type="compositionally biased region" description="Basic and acidic residues" evidence="2">
    <location>
        <begin position="236"/>
        <end position="248"/>
    </location>
</feature>
<dbReference type="CDD" id="cd17352">
    <property type="entry name" value="MFS_MCT_SLC16"/>
    <property type="match status" value="1"/>
</dbReference>
<evidence type="ECO:0000256" key="2">
    <source>
        <dbReference type="SAM" id="MobiDB-lite"/>
    </source>
</evidence>
<protein>
    <recommendedName>
        <fullName evidence="4">Major facilitator superfamily (MFS) profile domain-containing protein</fullName>
    </recommendedName>
</protein>
<keyword evidence="3" id="KW-1133">Transmembrane helix</keyword>
<organism evidence="5 6">
    <name type="scientific">Steinernema hermaphroditum</name>
    <dbReference type="NCBI Taxonomy" id="289476"/>
    <lineage>
        <taxon>Eukaryota</taxon>
        <taxon>Metazoa</taxon>
        <taxon>Ecdysozoa</taxon>
        <taxon>Nematoda</taxon>
        <taxon>Chromadorea</taxon>
        <taxon>Rhabditida</taxon>
        <taxon>Tylenchina</taxon>
        <taxon>Panagrolaimomorpha</taxon>
        <taxon>Strongyloidoidea</taxon>
        <taxon>Steinernematidae</taxon>
        <taxon>Steinernema</taxon>
    </lineage>
</organism>
<feature type="transmembrane region" description="Helical" evidence="3">
    <location>
        <begin position="114"/>
        <end position="133"/>
    </location>
</feature>
<comment type="subcellular location">
    <subcellularLocation>
        <location evidence="1">Membrane</location>
        <topology evidence="1">Multi-pass membrane protein</topology>
    </subcellularLocation>
</comment>
<dbReference type="InterPro" id="IPR036259">
    <property type="entry name" value="MFS_trans_sf"/>
</dbReference>
<dbReference type="InterPro" id="IPR020846">
    <property type="entry name" value="MFS_dom"/>
</dbReference>
<proteinExistence type="predicted"/>
<keyword evidence="3" id="KW-0812">Transmembrane</keyword>
<evidence type="ECO:0000256" key="1">
    <source>
        <dbReference type="ARBA" id="ARBA00004141"/>
    </source>
</evidence>
<dbReference type="PANTHER" id="PTHR11360:SF284">
    <property type="entry name" value="EG:103B4.3 PROTEIN-RELATED"/>
    <property type="match status" value="1"/>
</dbReference>
<feature type="transmembrane region" description="Helical" evidence="3">
    <location>
        <begin position="489"/>
        <end position="513"/>
    </location>
</feature>
<feature type="transmembrane region" description="Helical" evidence="3">
    <location>
        <begin position="550"/>
        <end position="568"/>
    </location>
</feature>
<dbReference type="InterPro" id="IPR011701">
    <property type="entry name" value="MFS"/>
</dbReference>
<dbReference type="FunFam" id="1.20.1250.20:FF:000664">
    <property type="entry name" value="MonoCarboxylate Transporter family"/>
    <property type="match status" value="1"/>
</dbReference>
<comment type="caution">
    <text evidence="5">The sequence shown here is derived from an EMBL/GenBank/DDBJ whole genome shotgun (WGS) entry which is preliminary data.</text>
</comment>
<feature type="transmembrane region" description="Helical" evidence="3">
    <location>
        <begin position="87"/>
        <end position="107"/>
    </location>
</feature>
<feature type="compositionally biased region" description="Basic and acidic residues" evidence="2">
    <location>
        <begin position="255"/>
        <end position="270"/>
    </location>
</feature>